<evidence type="ECO:0000313" key="2">
    <source>
        <dbReference type="EMBL" id="UPT92121.1"/>
    </source>
</evidence>
<dbReference type="AlphaFoldDB" id="A0A8T5VK60"/>
<geneLocation type="plasmid" evidence="3 4">
    <name>pBb1S5a</name>
</geneLocation>
<name>A0A8T5VK60_9BRAD</name>
<organism evidence="3 4">
    <name type="scientific">Bradyrhizobium barranii subsp. apii</name>
    <dbReference type="NCBI Taxonomy" id="2819348"/>
    <lineage>
        <taxon>Bacteria</taxon>
        <taxon>Pseudomonadati</taxon>
        <taxon>Pseudomonadota</taxon>
        <taxon>Alphaproteobacteria</taxon>
        <taxon>Hyphomicrobiales</taxon>
        <taxon>Nitrobacteraceae</taxon>
        <taxon>Bradyrhizobium</taxon>
        <taxon>Bradyrhizobium barranii</taxon>
    </lineage>
</organism>
<evidence type="ECO:0000313" key="1">
    <source>
        <dbReference type="EMBL" id="UPT90706.1"/>
    </source>
</evidence>
<reference evidence="3 4" key="1">
    <citation type="journal article" date="2017" name="Syst. Appl. Microbiol.">
        <title>Soybeans inoculated with root zone soils of Canadian native legumes harbour diverse and novel Bradyrhizobium spp. that possess agricultural potential.</title>
        <authorList>
            <person name="Bromfield E.S.P."/>
            <person name="Cloutier S."/>
            <person name="Tambong J.T."/>
            <person name="Tran Thi T.V."/>
        </authorList>
    </citation>
    <scope>NUCLEOTIDE SEQUENCE</scope>
    <source>
        <strain evidence="3 4">1S5</strain>
    </source>
</reference>
<dbReference type="EMBL" id="CP096256">
    <property type="protein sequence ID" value="UPT92263.1"/>
    <property type="molecule type" value="Genomic_DNA"/>
</dbReference>
<sequence>MDIKNRANCSEKAEIFSMLLEGASPCLTRDNVGCSPLKEFVADFTLENRFLNSF</sequence>
<dbReference type="Proteomes" id="UP000551709">
    <property type="component" value="Chromosome"/>
</dbReference>
<evidence type="ECO:0000313" key="3">
    <source>
        <dbReference type="EMBL" id="UPT92263.1"/>
    </source>
</evidence>
<protein>
    <submittedName>
        <fullName evidence="3">Uncharacterized protein</fullName>
    </submittedName>
</protein>
<gene>
    <name evidence="1" type="ORF">HAP41_0000018270</name>
    <name evidence="3" type="ORF">HAP41_0000047760</name>
    <name evidence="2" type="ORF">HAP41_0000048465</name>
</gene>
<keyword evidence="3" id="KW-0614">Plasmid</keyword>
<dbReference type="EMBL" id="CP096255">
    <property type="protein sequence ID" value="UPT90706.1"/>
    <property type="molecule type" value="Genomic_DNA"/>
</dbReference>
<dbReference type="EMBL" id="CP096256">
    <property type="protein sequence ID" value="UPT92121.1"/>
    <property type="molecule type" value="Genomic_DNA"/>
</dbReference>
<accession>A0A8T5VK60</accession>
<dbReference type="RefSeq" id="WP_166098604.1">
    <property type="nucleotide sequence ID" value="NZ_CP096255.1"/>
</dbReference>
<dbReference type="Proteomes" id="UP000551709">
    <property type="component" value="Plasmid pBb1S5a"/>
</dbReference>
<proteinExistence type="predicted"/>
<reference evidence="3" key="2">
    <citation type="submission" date="2022-04" db="EMBL/GenBank/DDBJ databases">
        <authorList>
            <person name="Bromfield E.S.P."/>
            <person name="Cloutier S."/>
        </authorList>
    </citation>
    <scope>NUCLEOTIDE SEQUENCE</scope>
    <source>
        <strain evidence="3">1S5</strain>
        <plasmid evidence="3">pBb1S5a</plasmid>
    </source>
</reference>
<evidence type="ECO:0000313" key="4">
    <source>
        <dbReference type="Proteomes" id="UP000551709"/>
    </source>
</evidence>